<gene>
    <name evidence="2" type="ORF">METZ01_LOCUS466047</name>
</gene>
<protein>
    <submittedName>
        <fullName evidence="2">Uncharacterized protein</fullName>
    </submittedName>
</protein>
<name>A0A383B040_9ZZZZ</name>
<accession>A0A383B040</accession>
<feature type="compositionally biased region" description="Polar residues" evidence="1">
    <location>
        <begin position="25"/>
        <end position="35"/>
    </location>
</feature>
<evidence type="ECO:0000256" key="1">
    <source>
        <dbReference type="SAM" id="MobiDB-lite"/>
    </source>
</evidence>
<feature type="non-terminal residue" evidence="2">
    <location>
        <position position="48"/>
    </location>
</feature>
<dbReference type="EMBL" id="UINC01196264">
    <property type="protein sequence ID" value="SVE13193.1"/>
    <property type="molecule type" value="Genomic_DNA"/>
</dbReference>
<dbReference type="AlphaFoldDB" id="A0A383B040"/>
<proteinExistence type="predicted"/>
<reference evidence="2" key="1">
    <citation type="submission" date="2018-05" db="EMBL/GenBank/DDBJ databases">
        <authorList>
            <person name="Lanie J.A."/>
            <person name="Ng W.-L."/>
            <person name="Kazmierczak K.M."/>
            <person name="Andrzejewski T.M."/>
            <person name="Davidsen T.M."/>
            <person name="Wayne K.J."/>
            <person name="Tettelin H."/>
            <person name="Glass J.I."/>
            <person name="Rusch D."/>
            <person name="Podicherti R."/>
            <person name="Tsui H.-C.T."/>
            <person name="Winkler M.E."/>
        </authorList>
    </citation>
    <scope>NUCLEOTIDE SEQUENCE</scope>
</reference>
<organism evidence="2">
    <name type="scientific">marine metagenome</name>
    <dbReference type="NCBI Taxonomy" id="408172"/>
    <lineage>
        <taxon>unclassified sequences</taxon>
        <taxon>metagenomes</taxon>
        <taxon>ecological metagenomes</taxon>
    </lineage>
</organism>
<feature type="region of interest" description="Disordered" evidence="1">
    <location>
        <begin position="20"/>
        <end position="48"/>
    </location>
</feature>
<sequence>MALIVITMLLFWAGMMQTKSESEKTNQSILQSNGSLVLRNDNNRSKAS</sequence>
<evidence type="ECO:0000313" key="2">
    <source>
        <dbReference type="EMBL" id="SVE13193.1"/>
    </source>
</evidence>